<feature type="domain" description="Carboxymuconolactone decarboxylase-like" evidence="1">
    <location>
        <begin position="43"/>
        <end position="100"/>
    </location>
</feature>
<accession>A0A4U0X2X6</accession>
<dbReference type="PANTHER" id="PTHR34846">
    <property type="entry name" value="4-CARBOXYMUCONOLACTONE DECARBOXYLASE FAMILY PROTEIN (AFU_ORTHOLOGUE AFUA_6G11590)"/>
    <property type="match status" value="1"/>
</dbReference>
<dbReference type="Proteomes" id="UP000308768">
    <property type="component" value="Unassembled WGS sequence"/>
</dbReference>
<name>A0A4U0X2X6_9PEZI</name>
<keyword evidence="3" id="KW-1185">Reference proteome</keyword>
<dbReference type="InterPro" id="IPR003779">
    <property type="entry name" value="CMD-like"/>
</dbReference>
<organism evidence="2 3">
    <name type="scientific">Cryomyces minteri</name>
    <dbReference type="NCBI Taxonomy" id="331657"/>
    <lineage>
        <taxon>Eukaryota</taxon>
        <taxon>Fungi</taxon>
        <taxon>Dikarya</taxon>
        <taxon>Ascomycota</taxon>
        <taxon>Pezizomycotina</taxon>
        <taxon>Dothideomycetes</taxon>
        <taxon>Dothideomycetes incertae sedis</taxon>
        <taxon>Cryomyces</taxon>
    </lineage>
</organism>
<dbReference type="InterPro" id="IPR029032">
    <property type="entry name" value="AhpD-like"/>
</dbReference>
<comment type="caution">
    <text evidence="2">The sequence shown here is derived from an EMBL/GenBank/DDBJ whole genome shotgun (WGS) entry which is preliminary data.</text>
</comment>
<dbReference type="AlphaFoldDB" id="A0A4U0X2X6"/>
<proteinExistence type="predicted"/>
<dbReference type="SUPFAM" id="SSF69118">
    <property type="entry name" value="AhpD-like"/>
    <property type="match status" value="1"/>
</dbReference>
<dbReference type="Pfam" id="PF02627">
    <property type="entry name" value="CMD"/>
    <property type="match status" value="1"/>
</dbReference>
<evidence type="ECO:0000313" key="2">
    <source>
        <dbReference type="EMBL" id="TKA70680.1"/>
    </source>
</evidence>
<protein>
    <recommendedName>
        <fullName evidence="1">Carboxymuconolactone decarboxylase-like domain-containing protein</fullName>
    </recommendedName>
</protein>
<evidence type="ECO:0000313" key="3">
    <source>
        <dbReference type="Proteomes" id="UP000308768"/>
    </source>
</evidence>
<dbReference type="OrthoDB" id="2135488at2759"/>
<gene>
    <name evidence="2" type="ORF">B0A49_04384</name>
</gene>
<dbReference type="EMBL" id="NAJN01000625">
    <property type="protein sequence ID" value="TKA70680.1"/>
    <property type="molecule type" value="Genomic_DNA"/>
</dbReference>
<sequence>MRLPYIDQNPTMDNAEDRAVLERVLERRGGKLIELDRALLHAPPVADGWNSFLKAIRTQTSLSTAVREIAICRVAILNHAWYEWDHHCPILRDSSEITEEGVQYVLKAPHYAKDADSPLDAKHQAVLAYSDAMTLDVKVPDAVFEKLKSQFSDREVVEITATVAAYNTVSRFLVALDVGETNSRSGPAAKQ</sequence>
<dbReference type="GO" id="GO:0051920">
    <property type="term" value="F:peroxiredoxin activity"/>
    <property type="evidence" value="ECO:0007669"/>
    <property type="project" value="InterPro"/>
</dbReference>
<dbReference type="Gene3D" id="1.20.1290.10">
    <property type="entry name" value="AhpD-like"/>
    <property type="match status" value="1"/>
</dbReference>
<reference evidence="2 3" key="1">
    <citation type="submission" date="2017-03" db="EMBL/GenBank/DDBJ databases">
        <title>Genomes of endolithic fungi from Antarctica.</title>
        <authorList>
            <person name="Coleine C."/>
            <person name="Masonjones S."/>
            <person name="Stajich J.E."/>
        </authorList>
    </citation>
    <scope>NUCLEOTIDE SEQUENCE [LARGE SCALE GENOMIC DNA]</scope>
    <source>
        <strain evidence="2 3">CCFEE 5187</strain>
    </source>
</reference>
<dbReference type="PANTHER" id="PTHR34846:SF9">
    <property type="entry name" value="4-CARBOXYMUCONOLACTONE DECARBOXYLASE FAMILY PROTEIN (AFU_ORTHOLOGUE AFUA_1G03690)"/>
    <property type="match status" value="1"/>
</dbReference>
<evidence type="ECO:0000259" key="1">
    <source>
        <dbReference type="Pfam" id="PF02627"/>
    </source>
</evidence>